<dbReference type="PRINTS" id="PR00719">
    <property type="entry name" value="LMWPTPASE"/>
</dbReference>
<feature type="domain" description="Phosphotyrosine protein phosphatase I" evidence="5">
    <location>
        <begin position="2"/>
        <end position="129"/>
    </location>
</feature>
<proteinExistence type="inferred from homology"/>
<gene>
    <name evidence="6" type="ORF">CRV06_07930</name>
</gene>
<dbReference type="InterPro" id="IPR017867">
    <property type="entry name" value="Tyr_phospatase_low_mol_wt"/>
</dbReference>
<comment type="caution">
    <text evidence="6">The sequence shown here is derived from an EMBL/GenBank/DDBJ whole genome shotgun (WGS) entry which is preliminary data.</text>
</comment>
<dbReference type="Gene3D" id="3.40.50.2300">
    <property type="match status" value="1"/>
</dbReference>
<protein>
    <submittedName>
        <fullName evidence="6">Low molecular weight phosphatase family protein</fullName>
    </submittedName>
</protein>
<name>A0A4Q0Y4G6_9BACT</name>
<dbReference type="RefSeq" id="WP_129082045.1">
    <property type="nucleotide sequence ID" value="NZ_CP041070.1"/>
</dbReference>
<accession>A0A4Q0Y4G6</accession>
<keyword evidence="2" id="KW-0378">Hydrolase</keyword>
<comment type="similarity">
    <text evidence="1">Belongs to the low molecular weight phosphotyrosine protein phosphatase family.</text>
</comment>
<dbReference type="EMBL" id="PDKO01000005">
    <property type="protein sequence ID" value="RXJ63181.1"/>
    <property type="molecule type" value="Genomic_DNA"/>
</dbReference>
<dbReference type="InterPro" id="IPR036196">
    <property type="entry name" value="Ptyr_pPase_sf"/>
</dbReference>
<feature type="active site" evidence="4">
    <location>
        <position position="14"/>
    </location>
</feature>
<evidence type="ECO:0000256" key="4">
    <source>
        <dbReference type="PIRSR" id="PIRSR617867-1"/>
    </source>
</evidence>
<evidence type="ECO:0000313" key="7">
    <source>
        <dbReference type="Proteomes" id="UP000290191"/>
    </source>
</evidence>
<dbReference type="SMART" id="SM00226">
    <property type="entry name" value="LMWPc"/>
    <property type="match status" value="1"/>
</dbReference>
<dbReference type="GO" id="GO:0046685">
    <property type="term" value="P:response to arsenic-containing substance"/>
    <property type="evidence" value="ECO:0007669"/>
    <property type="project" value="UniProtKB-KW"/>
</dbReference>
<dbReference type="CDD" id="cd16345">
    <property type="entry name" value="LMWP_ArsC"/>
    <property type="match status" value="1"/>
</dbReference>
<sequence>MKKVLILCTGNSCRSIIAEALINAKLEEVLAHSSGVKASGRVNPNAKKLLEQKGIWKEQYHSKTIDKILNNEYDLVVTVCDHANETCPMFPKPVKKIHVGFEDPDGKDFKAFENIYKEIEEVLLPKVANALFSLDDEKNIVKS</sequence>
<organism evidence="6 7">
    <name type="scientific">Halarcobacter anaerophilus</name>
    <dbReference type="NCBI Taxonomy" id="877500"/>
    <lineage>
        <taxon>Bacteria</taxon>
        <taxon>Pseudomonadati</taxon>
        <taxon>Campylobacterota</taxon>
        <taxon>Epsilonproteobacteria</taxon>
        <taxon>Campylobacterales</taxon>
        <taxon>Arcobacteraceae</taxon>
        <taxon>Halarcobacter</taxon>
    </lineage>
</organism>
<dbReference type="PANTHER" id="PTHR43428">
    <property type="entry name" value="ARSENATE REDUCTASE"/>
    <property type="match status" value="1"/>
</dbReference>
<dbReference type="PANTHER" id="PTHR43428:SF1">
    <property type="entry name" value="ARSENATE REDUCTASE"/>
    <property type="match status" value="1"/>
</dbReference>
<keyword evidence="3" id="KW-0059">Arsenical resistance</keyword>
<keyword evidence="7" id="KW-1185">Reference proteome</keyword>
<evidence type="ECO:0000256" key="2">
    <source>
        <dbReference type="ARBA" id="ARBA00022801"/>
    </source>
</evidence>
<reference evidence="6 7" key="1">
    <citation type="submission" date="2017-10" db="EMBL/GenBank/DDBJ databases">
        <title>Genomics of the genus Arcobacter.</title>
        <authorList>
            <person name="Perez-Cataluna A."/>
            <person name="Figueras M.J."/>
        </authorList>
    </citation>
    <scope>NUCLEOTIDE SEQUENCE [LARGE SCALE GENOMIC DNA]</scope>
    <source>
        <strain evidence="6 7">DSM 24636</strain>
    </source>
</reference>
<dbReference type="OrthoDB" id="9784339at2"/>
<dbReference type="SUPFAM" id="SSF52788">
    <property type="entry name" value="Phosphotyrosine protein phosphatases I"/>
    <property type="match status" value="1"/>
</dbReference>
<evidence type="ECO:0000256" key="3">
    <source>
        <dbReference type="ARBA" id="ARBA00022849"/>
    </source>
</evidence>
<evidence type="ECO:0000256" key="1">
    <source>
        <dbReference type="ARBA" id="ARBA00011063"/>
    </source>
</evidence>
<evidence type="ECO:0000313" key="6">
    <source>
        <dbReference type="EMBL" id="RXJ63181.1"/>
    </source>
</evidence>
<dbReference type="AlphaFoldDB" id="A0A4Q0Y4G6"/>
<feature type="active site" description="Nucleophile" evidence="4">
    <location>
        <position position="8"/>
    </location>
</feature>
<dbReference type="Pfam" id="PF01451">
    <property type="entry name" value="LMWPc"/>
    <property type="match status" value="1"/>
</dbReference>
<dbReference type="Proteomes" id="UP000290191">
    <property type="component" value="Unassembled WGS sequence"/>
</dbReference>
<dbReference type="InterPro" id="IPR023485">
    <property type="entry name" value="Ptyr_pPase"/>
</dbReference>
<feature type="active site" description="Proton donor" evidence="4">
    <location>
        <position position="103"/>
    </location>
</feature>
<dbReference type="GO" id="GO:0004725">
    <property type="term" value="F:protein tyrosine phosphatase activity"/>
    <property type="evidence" value="ECO:0007669"/>
    <property type="project" value="InterPro"/>
</dbReference>
<dbReference type="STRING" id="877500.GCA_000935065_01549"/>
<evidence type="ECO:0000259" key="5">
    <source>
        <dbReference type="SMART" id="SM00226"/>
    </source>
</evidence>